<accession>A0A3B0XC40</accession>
<gene>
    <name evidence="1" type="ORF">MNBD_GAMMA07-1422</name>
</gene>
<sequence>MKLNIILLLLCSLAFSSILRAEEAEPIKIDMDTTSEEPVLSPNVYQDIESLKNEVIELNRDLYILEEDLLFSANTQVSVFLSLNADEFFNLDSVQLKLDDKVVSNYLYTER</sequence>
<feature type="non-terminal residue" evidence="1">
    <location>
        <position position="111"/>
    </location>
</feature>
<dbReference type="AlphaFoldDB" id="A0A3B0XC40"/>
<evidence type="ECO:0000313" key="1">
    <source>
        <dbReference type="EMBL" id="VAW53584.1"/>
    </source>
</evidence>
<organism evidence="1">
    <name type="scientific">hydrothermal vent metagenome</name>
    <dbReference type="NCBI Taxonomy" id="652676"/>
    <lineage>
        <taxon>unclassified sequences</taxon>
        <taxon>metagenomes</taxon>
        <taxon>ecological metagenomes</taxon>
    </lineage>
</organism>
<dbReference type="EMBL" id="UOFF01000032">
    <property type="protein sequence ID" value="VAW53584.1"/>
    <property type="molecule type" value="Genomic_DNA"/>
</dbReference>
<proteinExistence type="predicted"/>
<reference evidence="1" key="1">
    <citation type="submission" date="2018-06" db="EMBL/GenBank/DDBJ databases">
        <authorList>
            <person name="Zhirakovskaya E."/>
        </authorList>
    </citation>
    <scope>NUCLEOTIDE SEQUENCE</scope>
</reference>
<name>A0A3B0XC40_9ZZZZ</name>
<protein>
    <submittedName>
        <fullName evidence="1">Uncharacterized protein</fullName>
    </submittedName>
</protein>